<protein>
    <recommendedName>
        <fullName evidence="4">Lipoprotein</fullName>
    </recommendedName>
</protein>
<dbReference type="Proteomes" id="UP000035062">
    <property type="component" value="Unassembled WGS sequence"/>
</dbReference>
<evidence type="ECO:0008006" key="4">
    <source>
        <dbReference type="Google" id="ProtNLM"/>
    </source>
</evidence>
<dbReference type="AlphaFoldDB" id="I8U387"/>
<proteinExistence type="predicted"/>
<keyword evidence="1" id="KW-0732">Signal</keyword>
<evidence type="ECO:0000256" key="1">
    <source>
        <dbReference type="SAM" id="SignalP"/>
    </source>
</evidence>
<comment type="caution">
    <text evidence="2">The sequence shown here is derived from an EMBL/GenBank/DDBJ whole genome shotgun (WGS) entry which is preliminary data.</text>
</comment>
<organism evidence="2 3">
    <name type="scientific">Alishewanella agri BL06</name>
    <dbReference type="NCBI Taxonomy" id="1195246"/>
    <lineage>
        <taxon>Bacteria</taxon>
        <taxon>Pseudomonadati</taxon>
        <taxon>Pseudomonadota</taxon>
        <taxon>Gammaproteobacteria</taxon>
        <taxon>Alteromonadales</taxon>
        <taxon>Alteromonadaceae</taxon>
        <taxon>Alishewanella</taxon>
    </lineage>
</organism>
<dbReference type="EMBL" id="AKKU01000026">
    <property type="protein sequence ID" value="EIW87771.1"/>
    <property type="molecule type" value="Genomic_DNA"/>
</dbReference>
<name>I8U387_9ALTE</name>
<gene>
    <name evidence="2" type="ORF">AGRI_14670</name>
</gene>
<feature type="chain" id="PRO_5003714985" description="Lipoprotein" evidence="1">
    <location>
        <begin position="27"/>
        <end position="86"/>
    </location>
</feature>
<evidence type="ECO:0000313" key="3">
    <source>
        <dbReference type="Proteomes" id="UP000035062"/>
    </source>
</evidence>
<feature type="signal peptide" evidence="1">
    <location>
        <begin position="1"/>
        <end position="26"/>
    </location>
</feature>
<reference evidence="2 3" key="1">
    <citation type="journal article" date="2012" name="J. Bacteriol.">
        <title>Genome Sequence of Pectin-Degrading Alishewanella agri, Isolated from Landfill Soil.</title>
        <authorList>
            <person name="Kim J."/>
            <person name="Jung J."/>
            <person name="Sung J.S."/>
            <person name="Chun J."/>
            <person name="Park W."/>
        </authorList>
    </citation>
    <scope>NUCLEOTIDE SEQUENCE [LARGE SCALE GENOMIC DNA]</scope>
    <source>
        <strain evidence="2 3">BL06</strain>
    </source>
</reference>
<dbReference type="STRING" id="1195246.AGRI_14670"/>
<accession>I8U387</accession>
<dbReference type="RefSeq" id="WP_008985681.1">
    <property type="nucleotide sequence ID" value="NZ_AKKU01000026.1"/>
</dbReference>
<evidence type="ECO:0000313" key="2">
    <source>
        <dbReference type="EMBL" id="EIW87771.1"/>
    </source>
</evidence>
<dbReference type="PATRIC" id="fig|1195246.3.peg.2909"/>
<keyword evidence="3" id="KW-1185">Reference proteome</keyword>
<sequence length="86" mass="9182">MHNTKKITTIAAVAFSLMISACSTYSAQQGADDFFDGAINNAKQSQTQSPTAINQAEPSAKADTLAGLVNIGFGWIRSLFVEEKNQ</sequence>
<dbReference type="PROSITE" id="PS51257">
    <property type="entry name" value="PROKAR_LIPOPROTEIN"/>
    <property type="match status" value="1"/>
</dbReference>